<keyword evidence="2" id="KW-0238">DNA-binding</keyword>
<evidence type="ECO:0000313" key="6">
    <source>
        <dbReference type="EMBL" id="MBN3544186.1"/>
    </source>
</evidence>
<dbReference type="SUPFAM" id="SSF46785">
    <property type="entry name" value="Winged helix' DNA-binding domain"/>
    <property type="match status" value="1"/>
</dbReference>
<accession>A0ABS2Z922</accession>
<protein>
    <submittedName>
        <fullName evidence="6">IclR family transcriptional regulator</fullName>
    </submittedName>
</protein>
<dbReference type="PANTHER" id="PTHR30136">
    <property type="entry name" value="HELIX-TURN-HELIX TRANSCRIPTIONAL REGULATOR, ICLR FAMILY"/>
    <property type="match status" value="1"/>
</dbReference>
<dbReference type="SUPFAM" id="SSF55781">
    <property type="entry name" value="GAF domain-like"/>
    <property type="match status" value="1"/>
</dbReference>
<evidence type="ECO:0000313" key="7">
    <source>
        <dbReference type="Proteomes" id="UP001319060"/>
    </source>
</evidence>
<dbReference type="Proteomes" id="UP001319060">
    <property type="component" value="Unassembled WGS sequence"/>
</dbReference>
<feature type="domain" description="IclR-ED" evidence="5">
    <location>
        <begin position="68"/>
        <end position="247"/>
    </location>
</feature>
<dbReference type="EMBL" id="JAFHKS010000040">
    <property type="protein sequence ID" value="MBN3544186.1"/>
    <property type="molecule type" value="Genomic_DNA"/>
</dbReference>
<evidence type="ECO:0000256" key="2">
    <source>
        <dbReference type="ARBA" id="ARBA00023125"/>
    </source>
</evidence>
<dbReference type="InterPro" id="IPR050707">
    <property type="entry name" value="HTH_MetabolicPath_Reg"/>
</dbReference>
<dbReference type="InterPro" id="IPR005471">
    <property type="entry name" value="Tscrpt_reg_IclR_N"/>
</dbReference>
<dbReference type="RefSeq" id="WP_188404339.1">
    <property type="nucleotide sequence ID" value="NZ_BMCE01000004.1"/>
</dbReference>
<comment type="caution">
    <text evidence="6">The sequence shown here is derived from an EMBL/GenBank/DDBJ whole genome shotgun (WGS) entry which is preliminary data.</text>
</comment>
<dbReference type="InterPro" id="IPR036390">
    <property type="entry name" value="WH_DNA-bd_sf"/>
</dbReference>
<feature type="domain" description="HTH iclR-type" evidence="4">
    <location>
        <begin position="6"/>
        <end position="67"/>
    </location>
</feature>
<dbReference type="PROSITE" id="PS51077">
    <property type="entry name" value="HTH_ICLR"/>
    <property type="match status" value="1"/>
</dbReference>
<proteinExistence type="predicted"/>
<evidence type="ECO:0000259" key="4">
    <source>
        <dbReference type="PROSITE" id="PS51077"/>
    </source>
</evidence>
<gene>
    <name evidence="6" type="ORF">JYA64_02625</name>
</gene>
<keyword evidence="3" id="KW-0804">Transcription</keyword>
<dbReference type="SMART" id="SM00346">
    <property type="entry name" value="HTH_ICLR"/>
    <property type="match status" value="1"/>
</dbReference>
<dbReference type="Pfam" id="PF01614">
    <property type="entry name" value="IclR_C"/>
    <property type="match status" value="1"/>
</dbReference>
<dbReference type="Gene3D" id="1.10.10.10">
    <property type="entry name" value="Winged helix-like DNA-binding domain superfamily/Winged helix DNA-binding domain"/>
    <property type="match status" value="1"/>
</dbReference>
<keyword evidence="7" id="KW-1185">Reference proteome</keyword>
<sequence length="253" mass="28356">MASDSNRTLEKGLDMLFEFTEQTPVLSVKDMVAELDLPRSTAYRLLETLKNKKLIQESGPGRYRLGLSILQLAKVATVGMELVNLALSTMEELSQETDETVILTGLIDDRAICIDRIESTQPIKLTFERGRVQPLHVGASAKILLAYLDEEKQRDIIDKLWRNGMIVDRNEYKQKLSTIKENGYAISNEEIDLGAWAAAAPLFGVSGNILAGITVAGPKFRIDDKKETKIIEKLISFTEELNEKIKLMEIDTI</sequence>
<evidence type="ECO:0000256" key="3">
    <source>
        <dbReference type="ARBA" id="ARBA00023163"/>
    </source>
</evidence>
<evidence type="ECO:0000259" key="5">
    <source>
        <dbReference type="PROSITE" id="PS51078"/>
    </source>
</evidence>
<keyword evidence="1" id="KW-0805">Transcription regulation</keyword>
<dbReference type="InterPro" id="IPR036388">
    <property type="entry name" value="WH-like_DNA-bd_sf"/>
</dbReference>
<organism evidence="6 7">
    <name type="scientific">Fictibacillus barbaricus</name>
    <dbReference type="NCBI Taxonomy" id="182136"/>
    <lineage>
        <taxon>Bacteria</taxon>
        <taxon>Bacillati</taxon>
        <taxon>Bacillota</taxon>
        <taxon>Bacilli</taxon>
        <taxon>Bacillales</taxon>
        <taxon>Fictibacillaceae</taxon>
        <taxon>Fictibacillus</taxon>
    </lineage>
</organism>
<dbReference type="Gene3D" id="3.30.450.40">
    <property type="match status" value="1"/>
</dbReference>
<dbReference type="Pfam" id="PF09339">
    <property type="entry name" value="HTH_IclR"/>
    <property type="match status" value="1"/>
</dbReference>
<evidence type="ECO:0000256" key="1">
    <source>
        <dbReference type="ARBA" id="ARBA00023015"/>
    </source>
</evidence>
<reference evidence="6 7" key="1">
    <citation type="submission" date="2021-01" db="EMBL/GenBank/DDBJ databases">
        <title>Genome Sequencing of Type Strains.</title>
        <authorList>
            <person name="Lemaire J.F."/>
            <person name="Inderbitzin P."/>
            <person name="Collins S.B."/>
            <person name="Wespe N."/>
            <person name="Knight-Connoni V."/>
        </authorList>
    </citation>
    <scope>NUCLEOTIDE SEQUENCE [LARGE SCALE GENOMIC DNA]</scope>
    <source>
        <strain evidence="6 7">DSM 14730</strain>
    </source>
</reference>
<dbReference type="PANTHER" id="PTHR30136:SF24">
    <property type="entry name" value="HTH-TYPE TRANSCRIPTIONAL REPRESSOR ALLR"/>
    <property type="match status" value="1"/>
</dbReference>
<dbReference type="InterPro" id="IPR014757">
    <property type="entry name" value="Tscrpt_reg_IclR_C"/>
</dbReference>
<name>A0ABS2Z922_9BACL</name>
<dbReference type="InterPro" id="IPR029016">
    <property type="entry name" value="GAF-like_dom_sf"/>
</dbReference>
<dbReference type="PROSITE" id="PS51078">
    <property type="entry name" value="ICLR_ED"/>
    <property type="match status" value="1"/>
</dbReference>